<proteinExistence type="predicted"/>
<evidence type="ECO:0000313" key="2">
    <source>
        <dbReference type="EMBL" id="WUS59362.1"/>
    </source>
</evidence>
<keyword evidence="3" id="KW-1185">Reference proteome</keyword>
<gene>
    <name evidence="2" type="ORF">OG469_29960</name>
</gene>
<evidence type="ECO:0000313" key="3">
    <source>
        <dbReference type="Proteomes" id="UP001432014"/>
    </source>
</evidence>
<feature type="compositionally biased region" description="Low complexity" evidence="1">
    <location>
        <begin position="1"/>
        <end position="15"/>
    </location>
</feature>
<dbReference type="Proteomes" id="UP001432014">
    <property type="component" value="Chromosome"/>
</dbReference>
<protein>
    <submittedName>
        <fullName evidence="2">Uncharacterized protein</fullName>
    </submittedName>
</protein>
<dbReference type="EMBL" id="CP108482">
    <property type="protein sequence ID" value="WUS59362.1"/>
    <property type="molecule type" value="Genomic_DNA"/>
</dbReference>
<accession>A0ABZ1WEN8</accession>
<feature type="compositionally biased region" description="Gly residues" evidence="1">
    <location>
        <begin position="16"/>
        <end position="26"/>
    </location>
</feature>
<name>A0ABZ1WEN8_9ACTN</name>
<dbReference type="RefSeq" id="WP_329494534.1">
    <property type="nucleotide sequence ID" value="NZ_CP108460.1"/>
</dbReference>
<sequence>MGLFGAPVAPTADGTAGPGPSGGPAGGQPTAGRGGSQDSSTAPPPDLGLLLESLERRHLDDLARRLAEPLGRMFRSELRLGRERGGRWLDGGR</sequence>
<organism evidence="2 3">
    <name type="scientific">Kitasatospora herbaricolor</name>
    <dbReference type="NCBI Taxonomy" id="68217"/>
    <lineage>
        <taxon>Bacteria</taxon>
        <taxon>Bacillati</taxon>
        <taxon>Actinomycetota</taxon>
        <taxon>Actinomycetes</taxon>
        <taxon>Kitasatosporales</taxon>
        <taxon>Streptomycetaceae</taxon>
        <taxon>Kitasatospora</taxon>
    </lineage>
</organism>
<evidence type="ECO:0000256" key="1">
    <source>
        <dbReference type="SAM" id="MobiDB-lite"/>
    </source>
</evidence>
<reference evidence="2 3" key="1">
    <citation type="submission" date="2022-10" db="EMBL/GenBank/DDBJ databases">
        <title>The complete genomes of actinobacterial strains from the NBC collection.</title>
        <authorList>
            <person name="Joergensen T.S."/>
            <person name="Alvarez Arevalo M."/>
            <person name="Sterndorff E.B."/>
            <person name="Faurdal D."/>
            <person name="Vuksanovic O."/>
            <person name="Mourched A.-S."/>
            <person name="Charusanti P."/>
            <person name="Shaw S."/>
            <person name="Blin K."/>
            <person name="Weber T."/>
        </authorList>
    </citation>
    <scope>NUCLEOTIDE SEQUENCE [LARGE SCALE GENOMIC DNA]</scope>
    <source>
        <strain evidence="2 3">NBC_01247</strain>
    </source>
</reference>
<feature type="region of interest" description="Disordered" evidence="1">
    <location>
        <begin position="1"/>
        <end position="48"/>
    </location>
</feature>